<dbReference type="PROSITE" id="PS51194">
    <property type="entry name" value="HELICASE_CTER"/>
    <property type="match status" value="1"/>
</dbReference>
<dbReference type="PANTHER" id="PTHR24031">
    <property type="entry name" value="RNA HELICASE"/>
    <property type="match status" value="1"/>
</dbReference>
<proteinExistence type="inferred from homology"/>
<evidence type="ECO:0000313" key="11">
    <source>
        <dbReference type="Proteomes" id="UP000027265"/>
    </source>
</evidence>
<comment type="similarity">
    <text evidence="5">Belongs to the DEAD box helicase family.</text>
</comment>
<evidence type="ECO:0000256" key="6">
    <source>
        <dbReference type="SAM" id="MobiDB-lite"/>
    </source>
</evidence>
<accession>A0A067QBT6</accession>
<dbReference type="EC" id="3.6.4.13" evidence="5"/>
<dbReference type="InterPro" id="IPR011545">
    <property type="entry name" value="DEAD/DEAH_box_helicase_dom"/>
</dbReference>
<dbReference type="InterPro" id="IPR014001">
    <property type="entry name" value="Helicase_ATP-bd"/>
</dbReference>
<dbReference type="SUPFAM" id="SSF52540">
    <property type="entry name" value="P-loop containing nucleoside triphosphate hydrolases"/>
    <property type="match status" value="1"/>
</dbReference>
<dbReference type="Pfam" id="PF00271">
    <property type="entry name" value="Helicase_C"/>
    <property type="match status" value="1"/>
</dbReference>
<evidence type="ECO:0000259" key="7">
    <source>
        <dbReference type="PROSITE" id="PS51192"/>
    </source>
</evidence>
<dbReference type="Proteomes" id="UP000027265">
    <property type="component" value="Unassembled WGS sequence"/>
</dbReference>
<dbReference type="GO" id="GO:0016787">
    <property type="term" value="F:hydrolase activity"/>
    <property type="evidence" value="ECO:0007669"/>
    <property type="project" value="UniProtKB-KW"/>
</dbReference>
<evidence type="ECO:0000259" key="8">
    <source>
        <dbReference type="PROSITE" id="PS51193"/>
    </source>
</evidence>
<comment type="domain">
    <text evidence="5">The Q motif is unique to and characteristic of the DEAD box family of RNA helicases and controls ATP binding and hydrolysis.</text>
</comment>
<feature type="region of interest" description="Disordered" evidence="6">
    <location>
        <begin position="665"/>
        <end position="745"/>
    </location>
</feature>
<keyword evidence="5" id="KW-0347">Helicase</keyword>
<evidence type="ECO:0000313" key="10">
    <source>
        <dbReference type="EMBL" id="KDQ60061.1"/>
    </source>
</evidence>
<dbReference type="GO" id="GO:0003723">
    <property type="term" value="F:RNA binding"/>
    <property type="evidence" value="ECO:0007669"/>
    <property type="project" value="UniProtKB-UniRule"/>
</dbReference>
<dbReference type="Pfam" id="PF00270">
    <property type="entry name" value="DEAD"/>
    <property type="match status" value="1"/>
</dbReference>
<dbReference type="AlphaFoldDB" id="A0A067QBT6"/>
<protein>
    <recommendedName>
        <fullName evidence="5">ATP-dependent RNA helicase</fullName>
        <ecNumber evidence="5">3.6.4.13</ecNumber>
    </recommendedName>
</protein>
<feature type="region of interest" description="Disordered" evidence="6">
    <location>
        <begin position="60"/>
        <end position="84"/>
    </location>
</feature>
<dbReference type="OrthoDB" id="193716at2759"/>
<dbReference type="STRING" id="933084.A0A067QBT6"/>
<keyword evidence="4 5" id="KW-0694">RNA-binding</keyword>
<keyword evidence="3 5" id="KW-0067">ATP-binding</keyword>
<dbReference type="InterPro" id="IPR014013">
    <property type="entry name" value="Helic_SF1/SF2_ATP-bd_DinG/Rad3"/>
</dbReference>
<feature type="compositionally biased region" description="Polar residues" evidence="6">
    <location>
        <begin position="722"/>
        <end position="745"/>
    </location>
</feature>
<keyword evidence="1 5" id="KW-0547">Nucleotide-binding</keyword>
<organism evidence="10 11">
    <name type="scientific">Jaapia argillacea MUCL 33604</name>
    <dbReference type="NCBI Taxonomy" id="933084"/>
    <lineage>
        <taxon>Eukaryota</taxon>
        <taxon>Fungi</taxon>
        <taxon>Dikarya</taxon>
        <taxon>Basidiomycota</taxon>
        <taxon>Agaricomycotina</taxon>
        <taxon>Agaricomycetes</taxon>
        <taxon>Agaricomycetidae</taxon>
        <taxon>Jaapiales</taxon>
        <taxon>Jaapiaceae</taxon>
        <taxon>Jaapia</taxon>
    </lineage>
</organism>
<evidence type="ECO:0000256" key="4">
    <source>
        <dbReference type="ARBA" id="ARBA00022884"/>
    </source>
</evidence>
<dbReference type="SMART" id="SM00490">
    <property type="entry name" value="HELICc"/>
    <property type="match status" value="1"/>
</dbReference>
<dbReference type="PROSITE" id="PS51193">
    <property type="entry name" value="HELICASE_ATP_BIND_2"/>
    <property type="match status" value="1"/>
</dbReference>
<comment type="catalytic activity">
    <reaction evidence="5">
        <text>ATP + H2O = ADP + phosphate + H(+)</text>
        <dbReference type="Rhea" id="RHEA:13065"/>
        <dbReference type="ChEBI" id="CHEBI:15377"/>
        <dbReference type="ChEBI" id="CHEBI:15378"/>
        <dbReference type="ChEBI" id="CHEBI:30616"/>
        <dbReference type="ChEBI" id="CHEBI:43474"/>
        <dbReference type="ChEBI" id="CHEBI:456216"/>
        <dbReference type="EC" id="3.6.4.13"/>
    </reaction>
</comment>
<keyword evidence="11" id="KW-1185">Reference proteome</keyword>
<feature type="compositionally biased region" description="Basic and acidic residues" evidence="6">
    <location>
        <begin position="694"/>
        <end position="721"/>
    </location>
</feature>
<feature type="domain" description="Helicase ATP-binding" evidence="7">
    <location>
        <begin position="138"/>
        <end position="344"/>
    </location>
</feature>
<gene>
    <name evidence="10" type="ORF">JAAARDRAFT_191482</name>
</gene>
<dbReference type="PROSITE" id="PS51192">
    <property type="entry name" value="HELICASE_ATP_BIND_1"/>
    <property type="match status" value="1"/>
</dbReference>
<dbReference type="GO" id="GO:0005524">
    <property type="term" value="F:ATP binding"/>
    <property type="evidence" value="ECO:0007669"/>
    <property type="project" value="UniProtKB-UniRule"/>
</dbReference>
<sequence length="745" mass="82531">MATSLWSSTLRSAHRATSACTGPSPGLLSLSIRHKNIPHSGVPFRRWEATAAIQERLNPTPKQLDLDPGSPAAPLDAPVGRTKPSDDLAFSTLKGRVSHDTIKAITVKPFKMTHMTPVQAAVLPLLPQIAEPYNPDAPAAPRTPRDLLVRAKTGTGKTLAFLVPAIEARLKGIEDHGKRAVRDAGLTTDKHLEGRAKRVFTRTEVGTLIISPTRELATQIANEALRLSHHQDGFEVRLFVGGVSKRMQMRDWMKGRRDIVVGTPGRLRDLLENEPDVLAGVKKARMLILDECDTLLDMGFRDDLDAIIKHLPPVPERQTFLFSATLSRAIQQVARASLAKDHLYINTVSDNTSPVHAHVPQFGTVLPSAGHQIPHVLRVLAHDQLTHPGKSKIILFLPTTKQTQLFATFIRELSKTCLPAGRETRVYEIHSKRTQESRTSTSESFRNDKSGCSILVTSDVSARGVDYPGVTRVVQVGMPAGTEQYIHRVGRTGRAGTVGRGDLVLLPWEVGFLTWQLTEVPMKPVTTNEVKAQVKELAAKFDENPQAFFKDVEVARPSSYDHGRNNRNSPRVFKAPFSPVLDNMEKDIGELLAQIDEDAIKETLASILGYYIPKSPELRVQKSVILEGCKDWTTQACGLPAPPYISDMFLQKLGMSDNRTKHFGKALRRDDRGGGMRDNGPSWAGRGAQRNKGMVKERPDWARSRSLDEDDPRGAPEEYRSSRYTSNRPMSRSGDGSRQRNRPSY</sequence>
<feature type="domain" description="Helicase C-terminal" evidence="9">
    <location>
        <begin position="372"/>
        <end position="538"/>
    </location>
</feature>
<dbReference type="CDD" id="cd18787">
    <property type="entry name" value="SF2_C_DEAD"/>
    <property type="match status" value="1"/>
</dbReference>
<dbReference type="GO" id="GO:0003724">
    <property type="term" value="F:RNA helicase activity"/>
    <property type="evidence" value="ECO:0007669"/>
    <property type="project" value="UniProtKB-EC"/>
</dbReference>
<dbReference type="InterPro" id="IPR027417">
    <property type="entry name" value="P-loop_NTPase"/>
</dbReference>
<name>A0A067QBT6_9AGAM</name>
<dbReference type="InParanoid" id="A0A067QBT6"/>
<dbReference type="HOGENOM" id="CLU_003041_26_6_1"/>
<dbReference type="InterPro" id="IPR001650">
    <property type="entry name" value="Helicase_C-like"/>
</dbReference>
<evidence type="ECO:0000256" key="3">
    <source>
        <dbReference type="ARBA" id="ARBA00022840"/>
    </source>
</evidence>
<feature type="domain" description="Helicase ATP-binding" evidence="8">
    <location>
        <begin position="104"/>
        <end position="417"/>
    </location>
</feature>
<comment type="function">
    <text evidence="5">RNA helicase.</text>
</comment>
<evidence type="ECO:0000256" key="2">
    <source>
        <dbReference type="ARBA" id="ARBA00022801"/>
    </source>
</evidence>
<evidence type="ECO:0000256" key="5">
    <source>
        <dbReference type="RuleBase" id="RU365068"/>
    </source>
</evidence>
<evidence type="ECO:0000256" key="1">
    <source>
        <dbReference type="ARBA" id="ARBA00022741"/>
    </source>
</evidence>
<dbReference type="Gene3D" id="3.40.50.300">
    <property type="entry name" value="P-loop containing nucleotide triphosphate hydrolases"/>
    <property type="match status" value="2"/>
</dbReference>
<evidence type="ECO:0000259" key="9">
    <source>
        <dbReference type="PROSITE" id="PS51194"/>
    </source>
</evidence>
<dbReference type="SMART" id="SM00487">
    <property type="entry name" value="DEXDc"/>
    <property type="match status" value="1"/>
</dbReference>
<dbReference type="EMBL" id="KL197714">
    <property type="protein sequence ID" value="KDQ60061.1"/>
    <property type="molecule type" value="Genomic_DNA"/>
</dbReference>
<reference evidence="11" key="1">
    <citation type="journal article" date="2014" name="Proc. Natl. Acad. Sci. U.S.A.">
        <title>Extensive sampling of basidiomycete genomes demonstrates inadequacy of the white-rot/brown-rot paradigm for wood decay fungi.</title>
        <authorList>
            <person name="Riley R."/>
            <person name="Salamov A.A."/>
            <person name="Brown D.W."/>
            <person name="Nagy L.G."/>
            <person name="Floudas D."/>
            <person name="Held B.W."/>
            <person name="Levasseur A."/>
            <person name="Lombard V."/>
            <person name="Morin E."/>
            <person name="Otillar R."/>
            <person name="Lindquist E.A."/>
            <person name="Sun H."/>
            <person name="LaButti K.M."/>
            <person name="Schmutz J."/>
            <person name="Jabbour D."/>
            <person name="Luo H."/>
            <person name="Baker S.E."/>
            <person name="Pisabarro A.G."/>
            <person name="Walton J.D."/>
            <person name="Blanchette R.A."/>
            <person name="Henrissat B."/>
            <person name="Martin F."/>
            <person name="Cullen D."/>
            <person name="Hibbett D.S."/>
            <person name="Grigoriev I.V."/>
        </authorList>
    </citation>
    <scope>NUCLEOTIDE SEQUENCE [LARGE SCALE GENOMIC DNA]</scope>
    <source>
        <strain evidence="11">MUCL 33604</strain>
    </source>
</reference>
<keyword evidence="2 5" id="KW-0378">Hydrolase</keyword>